<keyword evidence="4" id="KW-0378">Hydrolase</keyword>
<keyword evidence="3 7" id="KW-0479">Metal-binding</keyword>
<keyword evidence="10" id="KW-1185">Reference proteome</keyword>
<evidence type="ECO:0000256" key="4">
    <source>
        <dbReference type="ARBA" id="ARBA00022801"/>
    </source>
</evidence>
<dbReference type="RefSeq" id="YP_009102056.1">
    <property type="nucleotide sequence ID" value="NC_025447.1"/>
</dbReference>
<feature type="binding site" evidence="7">
    <location>
        <position position="84"/>
    </location>
    <ligand>
        <name>Zn(2+)</name>
        <dbReference type="ChEBI" id="CHEBI:29105"/>
        <note>catalytic</note>
    </ligand>
</feature>
<dbReference type="InterPro" id="IPR002125">
    <property type="entry name" value="CMP_dCMP_dom"/>
</dbReference>
<sequence>MKHTTWLKIAEVVAEESKCISQKVGCVIVKNNRVLSTGYNGTPSKQPNCCDVNQHLVNDGRFQDWVDDAAKHEHHEWSNIHEIHAEMNALLYSSPTERQGATLYTTLQPCYTCSKLIAGSGITRVIYHKSYPRTPPEAIKVLEDAGIIVNCIYDKGMNQ</sequence>
<dbReference type="KEGG" id="vg:22111509"/>
<reference evidence="9 10" key="1">
    <citation type="submission" date="2014-09" db="EMBL/GenBank/DDBJ databases">
        <authorList>
            <person name="Lapin J.S."/>
            <person name="Pope W.H."/>
            <person name="Hua J."/>
            <person name="Ford M.E."/>
            <person name="Conway J.F."/>
            <person name="Hatfull G.F."/>
            <person name="Hendrix R.W."/>
        </authorList>
    </citation>
    <scope>NUCLEOTIDE SEQUENCE [LARGE SCALE GENOMIC DNA]</scope>
</reference>
<comment type="cofactor">
    <cofactor evidence="1 7">
        <name>Zn(2+)</name>
        <dbReference type="ChEBI" id="CHEBI:29105"/>
    </cofactor>
</comment>
<dbReference type="PANTHER" id="PTHR11086">
    <property type="entry name" value="DEOXYCYTIDYLATE DEAMINASE-RELATED"/>
    <property type="match status" value="1"/>
</dbReference>
<dbReference type="SUPFAM" id="SSF53927">
    <property type="entry name" value="Cytidine deaminase-like"/>
    <property type="match status" value="1"/>
</dbReference>
<feature type="binding site" evidence="7">
    <location>
        <position position="113"/>
    </location>
    <ligand>
        <name>Zn(2+)</name>
        <dbReference type="ChEBI" id="CHEBI:29105"/>
        <note>catalytic</note>
    </ligand>
</feature>
<feature type="domain" description="CMP/dCMP-type deaminase" evidence="8">
    <location>
        <begin position="1"/>
        <end position="142"/>
    </location>
</feature>
<dbReference type="GeneID" id="22111509"/>
<feature type="binding site" evidence="7">
    <location>
        <position position="110"/>
    </location>
    <ligand>
        <name>Zn(2+)</name>
        <dbReference type="ChEBI" id="CHEBI:29105"/>
        <note>catalytic</note>
    </ligand>
</feature>
<dbReference type="GO" id="GO:0004132">
    <property type="term" value="F:dCMP deaminase activity"/>
    <property type="evidence" value="ECO:0007669"/>
    <property type="project" value="InterPro"/>
</dbReference>
<dbReference type="EMBL" id="KM507819">
    <property type="protein sequence ID" value="AIT14359.1"/>
    <property type="molecule type" value="Genomic_DNA"/>
</dbReference>
<dbReference type="GO" id="GO:0008270">
    <property type="term" value="F:zinc ion binding"/>
    <property type="evidence" value="ECO:0007669"/>
    <property type="project" value="InterPro"/>
</dbReference>
<evidence type="ECO:0000256" key="6">
    <source>
        <dbReference type="PIRSR" id="PIRSR006019-1"/>
    </source>
</evidence>
<dbReference type="GO" id="GO:0006220">
    <property type="term" value="P:pyrimidine nucleotide metabolic process"/>
    <property type="evidence" value="ECO:0007669"/>
    <property type="project" value="InterPro"/>
</dbReference>
<evidence type="ECO:0000256" key="1">
    <source>
        <dbReference type="ARBA" id="ARBA00001947"/>
    </source>
</evidence>
<dbReference type="PANTHER" id="PTHR11086:SF18">
    <property type="entry name" value="DEOXYCYTIDYLATE DEAMINASE"/>
    <property type="match status" value="1"/>
</dbReference>
<dbReference type="InterPro" id="IPR016192">
    <property type="entry name" value="APOBEC/CMP_deaminase_Zn-bd"/>
</dbReference>
<dbReference type="InterPro" id="IPR016473">
    <property type="entry name" value="dCMP_deaminase"/>
</dbReference>
<feature type="active site" description="Proton donor" evidence="6">
    <location>
        <position position="86"/>
    </location>
</feature>
<dbReference type="InterPro" id="IPR015517">
    <property type="entry name" value="dCMP_deaminase-rel"/>
</dbReference>
<dbReference type="InterPro" id="IPR016193">
    <property type="entry name" value="Cytidine_deaminase-like"/>
</dbReference>
<evidence type="ECO:0000256" key="3">
    <source>
        <dbReference type="ARBA" id="ARBA00022723"/>
    </source>
</evidence>
<dbReference type="Gene3D" id="3.40.140.10">
    <property type="entry name" value="Cytidine Deaminase, domain 2"/>
    <property type="match status" value="1"/>
</dbReference>
<name>A0A097EY48_9CAUD</name>
<keyword evidence="5 7" id="KW-0862">Zinc</keyword>
<dbReference type="CDD" id="cd01286">
    <property type="entry name" value="deoxycytidylate_deaminase"/>
    <property type="match status" value="1"/>
</dbReference>
<evidence type="ECO:0000256" key="5">
    <source>
        <dbReference type="ARBA" id="ARBA00022833"/>
    </source>
</evidence>
<gene>
    <name evidence="9" type="primary">469</name>
    <name evidence="9" type="ORF">PBI_121Q_469</name>
</gene>
<protein>
    <submittedName>
        <fullName evidence="9">CMP/dCMP deaminase</fullName>
    </submittedName>
</protein>
<evidence type="ECO:0000259" key="8">
    <source>
        <dbReference type="PROSITE" id="PS51747"/>
    </source>
</evidence>
<evidence type="ECO:0000313" key="10">
    <source>
        <dbReference type="Proteomes" id="UP000029889"/>
    </source>
</evidence>
<dbReference type="InterPro" id="IPR035105">
    <property type="entry name" value="Deoxycytidylate_deaminase_dom"/>
</dbReference>
<dbReference type="PROSITE" id="PS00903">
    <property type="entry name" value="CYT_DCMP_DEAMINASES_1"/>
    <property type="match status" value="1"/>
</dbReference>
<dbReference type="PIRSF" id="PIRSF006019">
    <property type="entry name" value="dCMP_deaminase"/>
    <property type="match status" value="1"/>
</dbReference>
<dbReference type="PROSITE" id="PS51747">
    <property type="entry name" value="CYT_DCMP_DEAMINASES_2"/>
    <property type="match status" value="1"/>
</dbReference>
<evidence type="ECO:0000313" key="9">
    <source>
        <dbReference type="EMBL" id="AIT14359.1"/>
    </source>
</evidence>
<proteinExistence type="inferred from homology"/>
<dbReference type="Proteomes" id="UP000029889">
    <property type="component" value="Segment"/>
</dbReference>
<dbReference type="OrthoDB" id="10605at10239"/>
<evidence type="ECO:0000256" key="2">
    <source>
        <dbReference type="ARBA" id="ARBA00006576"/>
    </source>
</evidence>
<accession>A0A097EY48</accession>
<comment type="similarity">
    <text evidence="2">Belongs to the cytidine and deoxycytidylate deaminase family.</text>
</comment>
<dbReference type="Pfam" id="PF00383">
    <property type="entry name" value="dCMP_cyt_deam_1"/>
    <property type="match status" value="1"/>
</dbReference>
<evidence type="ECO:0000256" key="7">
    <source>
        <dbReference type="PIRSR" id="PIRSR006019-2"/>
    </source>
</evidence>
<organism evidence="9 10">
    <name type="scientific">Escherichia phage 121Q</name>
    <dbReference type="NCBI Taxonomy" id="1555202"/>
    <lineage>
        <taxon>Viruses</taxon>
        <taxon>Duplodnaviria</taxon>
        <taxon>Heunggongvirae</taxon>
        <taxon>Uroviricota</taxon>
        <taxon>Caudoviricetes</taxon>
        <taxon>Asteriusvirus</taxon>
        <taxon>Asteriusvirus av121Q</taxon>
    </lineage>
</organism>